<gene>
    <name evidence="5" type="ORF">DWX20_04245</name>
</gene>
<dbReference type="AlphaFoldDB" id="A0A412PED3"/>
<comment type="caution">
    <text evidence="5">The sequence shown here is derived from an EMBL/GenBank/DDBJ whole genome shotgun (WGS) entry which is preliminary data.</text>
</comment>
<dbReference type="SMART" id="SM00342">
    <property type="entry name" value="HTH_ARAC"/>
    <property type="match status" value="1"/>
</dbReference>
<accession>A0A412PED3</accession>
<reference evidence="5 6" key="1">
    <citation type="submission" date="2018-08" db="EMBL/GenBank/DDBJ databases">
        <title>A genome reference for cultivated species of the human gut microbiota.</title>
        <authorList>
            <person name="Zou Y."/>
            <person name="Xue W."/>
            <person name="Luo G."/>
        </authorList>
    </citation>
    <scope>NUCLEOTIDE SEQUENCE [LARGE SCALE GENOMIC DNA]</scope>
    <source>
        <strain evidence="5 6">AF18-46</strain>
    </source>
</reference>
<keyword evidence="3" id="KW-0804">Transcription</keyword>
<dbReference type="Pfam" id="PF12833">
    <property type="entry name" value="HTH_18"/>
    <property type="match status" value="1"/>
</dbReference>
<dbReference type="EMBL" id="QRWX01000002">
    <property type="protein sequence ID" value="RGT56026.1"/>
    <property type="molecule type" value="Genomic_DNA"/>
</dbReference>
<dbReference type="InterPro" id="IPR018060">
    <property type="entry name" value="HTH_AraC"/>
</dbReference>
<evidence type="ECO:0000313" key="6">
    <source>
        <dbReference type="Proteomes" id="UP000284731"/>
    </source>
</evidence>
<evidence type="ECO:0000256" key="1">
    <source>
        <dbReference type="ARBA" id="ARBA00023015"/>
    </source>
</evidence>
<name>A0A412PED3_9FIRM</name>
<dbReference type="Gene3D" id="1.10.10.60">
    <property type="entry name" value="Homeodomain-like"/>
    <property type="match status" value="2"/>
</dbReference>
<proteinExistence type="predicted"/>
<dbReference type="Proteomes" id="UP000284731">
    <property type="component" value="Unassembled WGS sequence"/>
</dbReference>
<evidence type="ECO:0000259" key="4">
    <source>
        <dbReference type="PROSITE" id="PS01124"/>
    </source>
</evidence>
<evidence type="ECO:0000256" key="3">
    <source>
        <dbReference type="ARBA" id="ARBA00023163"/>
    </source>
</evidence>
<dbReference type="RefSeq" id="WP_006526389.1">
    <property type="nucleotide sequence ID" value="NZ_CABJCF010000002.1"/>
</dbReference>
<dbReference type="InterPro" id="IPR009057">
    <property type="entry name" value="Homeodomain-like_sf"/>
</dbReference>
<evidence type="ECO:0000313" key="5">
    <source>
        <dbReference type="EMBL" id="RGT56026.1"/>
    </source>
</evidence>
<dbReference type="PANTHER" id="PTHR43280:SF28">
    <property type="entry name" value="HTH-TYPE TRANSCRIPTIONAL ACTIVATOR RHAS"/>
    <property type="match status" value="1"/>
</dbReference>
<protein>
    <submittedName>
        <fullName evidence="5">AraC family transcriptional regulator</fullName>
    </submittedName>
</protein>
<organism evidence="5 6">
    <name type="scientific">Solobacterium moorei</name>
    <dbReference type="NCBI Taxonomy" id="102148"/>
    <lineage>
        <taxon>Bacteria</taxon>
        <taxon>Bacillati</taxon>
        <taxon>Bacillota</taxon>
        <taxon>Erysipelotrichia</taxon>
        <taxon>Erysipelotrichales</taxon>
        <taxon>Erysipelotrichaceae</taxon>
        <taxon>Solobacterium</taxon>
    </lineage>
</organism>
<keyword evidence="2" id="KW-0238">DNA-binding</keyword>
<dbReference type="PROSITE" id="PS01124">
    <property type="entry name" value="HTH_ARAC_FAMILY_2"/>
    <property type="match status" value="1"/>
</dbReference>
<evidence type="ECO:0000256" key="2">
    <source>
        <dbReference type="ARBA" id="ARBA00023125"/>
    </source>
</evidence>
<feature type="domain" description="HTH araC/xylS-type" evidence="4">
    <location>
        <begin position="11"/>
        <end position="109"/>
    </location>
</feature>
<dbReference type="SUPFAM" id="SSF46689">
    <property type="entry name" value="Homeodomain-like"/>
    <property type="match status" value="2"/>
</dbReference>
<sequence>MTYSQNQMIIMKTTDYIAQHYQDSIPLSKLLQIANMPKSYYLRLFRQYIGTTPHNYLLSLHITKAKEYLEITSMTIHEIACILGFTDDAAFSNCFRATMKTSPFQYLKNAITKQQIQ</sequence>
<dbReference type="GO" id="GO:0003700">
    <property type="term" value="F:DNA-binding transcription factor activity"/>
    <property type="evidence" value="ECO:0007669"/>
    <property type="project" value="InterPro"/>
</dbReference>
<dbReference type="PANTHER" id="PTHR43280">
    <property type="entry name" value="ARAC-FAMILY TRANSCRIPTIONAL REGULATOR"/>
    <property type="match status" value="1"/>
</dbReference>
<keyword evidence="1" id="KW-0805">Transcription regulation</keyword>
<dbReference type="GO" id="GO:0043565">
    <property type="term" value="F:sequence-specific DNA binding"/>
    <property type="evidence" value="ECO:0007669"/>
    <property type="project" value="InterPro"/>
</dbReference>